<comment type="subcellular location">
    <subcellularLocation>
        <location evidence="1">Endomembrane system</location>
        <topology evidence="1">Multi-pass membrane protein</topology>
    </subcellularLocation>
</comment>
<feature type="transmembrane region" description="Helical" evidence="10">
    <location>
        <begin position="232"/>
        <end position="250"/>
    </location>
</feature>
<comment type="similarity">
    <text evidence="2 10">Belongs to the DHHC palmitoyltransferase family.</text>
</comment>
<evidence type="ECO:0000313" key="13">
    <source>
        <dbReference type="EMBL" id="SPQ97521.1"/>
    </source>
</evidence>
<accession>A0A3P3YBI4</accession>
<evidence type="ECO:0000256" key="11">
    <source>
        <dbReference type="SAM" id="MobiDB-lite"/>
    </source>
</evidence>
<evidence type="ECO:0000259" key="12">
    <source>
        <dbReference type="Pfam" id="PF01529"/>
    </source>
</evidence>
<dbReference type="GO" id="GO:0005794">
    <property type="term" value="C:Golgi apparatus"/>
    <property type="evidence" value="ECO:0007669"/>
    <property type="project" value="TreeGrafter"/>
</dbReference>
<evidence type="ECO:0000256" key="1">
    <source>
        <dbReference type="ARBA" id="ARBA00004127"/>
    </source>
</evidence>
<organism evidence="13 14">
    <name type="scientific">Plasmodiophora brassicae</name>
    <name type="common">Clubroot disease agent</name>
    <dbReference type="NCBI Taxonomy" id="37360"/>
    <lineage>
        <taxon>Eukaryota</taxon>
        <taxon>Sar</taxon>
        <taxon>Rhizaria</taxon>
        <taxon>Endomyxa</taxon>
        <taxon>Phytomyxea</taxon>
        <taxon>Plasmodiophorida</taxon>
        <taxon>Plasmodiophoridae</taxon>
        <taxon>Plasmodiophora</taxon>
    </lineage>
</organism>
<comment type="domain">
    <text evidence="10">The DHHC domain is required for palmitoyltransferase activity.</text>
</comment>
<feature type="transmembrane region" description="Helical" evidence="10">
    <location>
        <begin position="278"/>
        <end position="305"/>
    </location>
</feature>
<keyword evidence="8" id="KW-0449">Lipoprotein</keyword>
<dbReference type="PANTHER" id="PTHR22883:SF301">
    <property type="entry name" value="PALMITOYLTRANSFERASE ZDHHC12"/>
    <property type="match status" value="1"/>
</dbReference>
<evidence type="ECO:0000256" key="2">
    <source>
        <dbReference type="ARBA" id="ARBA00008574"/>
    </source>
</evidence>
<dbReference type="Pfam" id="PF01529">
    <property type="entry name" value="DHHC"/>
    <property type="match status" value="1"/>
</dbReference>
<geneLocation type="mitochondrion" evidence="13"/>
<dbReference type="PROSITE" id="PS50216">
    <property type="entry name" value="DHHC"/>
    <property type="match status" value="1"/>
</dbReference>
<evidence type="ECO:0000256" key="4">
    <source>
        <dbReference type="ARBA" id="ARBA00022692"/>
    </source>
</evidence>
<evidence type="ECO:0000256" key="8">
    <source>
        <dbReference type="ARBA" id="ARBA00023288"/>
    </source>
</evidence>
<evidence type="ECO:0000256" key="10">
    <source>
        <dbReference type="RuleBase" id="RU079119"/>
    </source>
</evidence>
<keyword evidence="6 10" id="KW-0472">Membrane</keyword>
<gene>
    <name evidence="13" type="ORF">PLBR_LOCUS4736</name>
</gene>
<dbReference type="GO" id="GO:0019706">
    <property type="term" value="F:protein-cysteine S-palmitoyltransferase activity"/>
    <property type="evidence" value="ECO:0007669"/>
    <property type="project" value="UniProtKB-EC"/>
</dbReference>
<name>A0A3P3YBI4_PLABS</name>
<dbReference type="PANTHER" id="PTHR22883">
    <property type="entry name" value="ZINC FINGER DHHC DOMAIN CONTAINING PROTEIN"/>
    <property type="match status" value="1"/>
</dbReference>
<keyword evidence="7" id="KW-0564">Palmitate</keyword>
<dbReference type="EC" id="2.3.1.225" evidence="10"/>
<keyword evidence="13" id="KW-0496">Mitochondrion</keyword>
<dbReference type="EMBL" id="OVEO01000008">
    <property type="protein sequence ID" value="SPQ97521.1"/>
    <property type="molecule type" value="Genomic_DNA"/>
</dbReference>
<keyword evidence="9 10" id="KW-0012">Acyltransferase</keyword>
<dbReference type="GO" id="GO:0005783">
    <property type="term" value="C:endoplasmic reticulum"/>
    <property type="evidence" value="ECO:0007669"/>
    <property type="project" value="TreeGrafter"/>
</dbReference>
<sequence length="409" mass="46319">MDSTAGADAIRPDSSQADSGGGVCPVKQQAASFARPMALLLRARWRALVNEFRNSVARKKWPNDYRSAVPYWLAQIWTLGINLYSSHSSIHVMCFVEPSPSDILLFLLLLVGSNVLYLACWLSDPGYIVVSLDQTLQTPPNSHTAVVIDGNDRTEQTAPESSETSKLLNRPSAHAAVSMPQATTQYDDQYCYLCDFTKPPRSHHCRLCDRCVAKFDHHCPILNTCVGGRTHIFFVGYCCLQSMMMLWAVSSTYQSMNFFGDASTPRASSSDVQSDGPYFLLLNCLRLLTTIVCGFLFTMSLFLFVGHTFLMLRNRTTWEYAQRMRVRRRRMALPPADRDSVKYPGDYDRGMWQNFVEEFTRHLRPEYTYATRRTRYNNWDGTDDVEIDNFDAELDASAKPDAPPTPVLA</sequence>
<evidence type="ECO:0000256" key="5">
    <source>
        <dbReference type="ARBA" id="ARBA00022989"/>
    </source>
</evidence>
<dbReference type="Proteomes" id="UP000290189">
    <property type="component" value="Unassembled WGS sequence"/>
</dbReference>
<protein>
    <recommendedName>
        <fullName evidence="10">Palmitoyltransferase</fullName>
        <ecNumber evidence="10">2.3.1.225</ecNumber>
    </recommendedName>
</protein>
<dbReference type="GO" id="GO:0006612">
    <property type="term" value="P:protein targeting to membrane"/>
    <property type="evidence" value="ECO:0007669"/>
    <property type="project" value="TreeGrafter"/>
</dbReference>
<keyword evidence="4 10" id="KW-0812">Transmembrane</keyword>
<evidence type="ECO:0000256" key="6">
    <source>
        <dbReference type="ARBA" id="ARBA00023136"/>
    </source>
</evidence>
<feature type="region of interest" description="Disordered" evidence="11">
    <location>
        <begin position="1"/>
        <end position="23"/>
    </location>
</feature>
<proteinExistence type="inferred from homology"/>
<dbReference type="InterPro" id="IPR001594">
    <property type="entry name" value="Palmitoyltrfase_DHHC"/>
</dbReference>
<dbReference type="InterPro" id="IPR039859">
    <property type="entry name" value="PFA4/ZDH16/20/ERF2-like"/>
</dbReference>
<feature type="domain" description="Palmitoyltransferase DHHC" evidence="12">
    <location>
        <begin position="186"/>
        <end position="322"/>
    </location>
</feature>
<evidence type="ECO:0000256" key="3">
    <source>
        <dbReference type="ARBA" id="ARBA00022679"/>
    </source>
</evidence>
<keyword evidence="3 10" id="KW-0808">Transferase</keyword>
<reference evidence="13 14" key="1">
    <citation type="submission" date="2018-03" db="EMBL/GenBank/DDBJ databases">
        <authorList>
            <person name="Fogelqvist J."/>
        </authorList>
    </citation>
    <scope>NUCLEOTIDE SEQUENCE [LARGE SCALE GENOMIC DNA]</scope>
</reference>
<feature type="transmembrane region" description="Helical" evidence="10">
    <location>
        <begin position="104"/>
        <end position="122"/>
    </location>
</feature>
<feature type="transmembrane region" description="Helical" evidence="10">
    <location>
        <begin position="68"/>
        <end position="84"/>
    </location>
</feature>
<comment type="catalytic activity">
    <reaction evidence="10">
        <text>L-cysteinyl-[protein] + hexadecanoyl-CoA = S-hexadecanoyl-L-cysteinyl-[protein] + CoA</text>
        <dbReference type="Rhea" id="RHEA:36683"/>
        <dbReference type="Rhea" id="RHEA-COMP:10131"/>
        <dbReference type="Rhea" id="RHEA-COMP:11032"/>
        <dbReference type="ChEBI" id="CHEBI:29950"/>
        <dbReference type="ChEBI" id="CHEBI:57287"/>
        <dbReference type="ChEBI" id="CHEBI:57379"/>
        <dbReference type="ChEBI" id="CHEBI:74151"/>
        <dbReference type="EC" id="2.3.1.225"/>
    </reaction>
</comment>
<keyword evidence="5 10" id="KW-1133">Transmembrane helix</keyword>
<evidence type="ECO:0000256" key="7">
    <source>
        <dbReference type="ARBA" id="ARBA00023139"/>
    </source>
</evidence>
<dbReference type="AlphaFoldDB" id="A0A3P3YBI4"/>
<evidence type="ECO:0000256" key="9">
    <source>
        <dbReference type="ARBA" id="ARBA00023315"/>
    </source>
</evidence>
<evidence type="ECO:0000313" key="14">
    <source>
        <dbReference type="Proteomes" id="UP000290189"/>
    </source>
</evidence>